<name>A0ABS1BTE8_9NEIS</name>
<proteinExistence type="predicted"/>
<dbReference type="Proteomes" id="UP000614058">
    <property type="component" value="Unassembled WGS sequence"/>
</dbReference>
<sequence>MKLIRSALTTACLLAASWAIAAPSPVKMEGKILPQEFVGQMTASERLKEYVPANETFERWMRLIGLRLQSAPQINNDPMKMAQNMAALARRQYPDMPPPNIRPQKDGAVVQFYAYQTGRNGFIESNVFRYWKGREGLYSVQFARRSPLSSLDGNKAKDWANQNVALIQEIANVNKRQVEKALMLR</sequence>
<evidence type="ECO:0000256" key="1">
    <source>
        <dbReference type="SAM" id="SignalP"/>
    </source>
</evidence>
<accession>A0ABS1BTE8</accession>
<dbReference type="RefSeq" id="WP_200522612.1">
    <property type="nucleotide sequence ID" value="NZ_JAEHNZ010000002.1"/>
</dbReference>
<evidence type="ECO:0000313" key="3">
    <source>
        <dbReference type="Proteomes" id="UP000614058"/>
    </source>
</evidence>
<keyword evidence="3" id="KW-1185">Reference proteome</keyword>
<organism evidence="2 3">
    <name type="scientific">Kingella bonacorsii</name>
    <dbReference type="NCBI Taxonomy" id="2796361"/>
    <lineage>
        <taxon>Bacteria</taxon>
        <taxon>Pseudomonadati</taxon>
        <taxon>Pseudomonadota</taxon>
        <taxon>Betaproteobacteria</taxon>
        <taxon>Neisseriales</taxon>
        <taxon>Neisseriaceae</taxon>
        <taxon>Kingella</taxon>
    </lineage>
</organism>
<dbReference type="EMBL" id="JAEHNZ010000002">
    <property type="protein sequence ID" value="MBK0396559.1"/>
    <property type="molecule type" value="Genomic_DNA"/>
</dbReference>
<gene>
    <name evidence="2" type="ORF">JDW22_08235</name>
</gene>
<evidence type="ECO:0008006" key="4">
    <source>
        <dbReference type="Google" id="ProtNLM"/>
    </source>
</evidence>
<keyword evidence="1" id="KW-0732">Signal</keyword>
<reference evidence="2 3" key="1">
    <citation type="journal article" date="2021" name="Pathogens">
        <title>Isolation and Characterization of Kingella bonacorsii sp. nov., A Novel Kingella Species Detected in a Stable Periodontitis Subject.</title>
        <authorList>
            <person name="Antezack A."/>
            <person name="Boxberger M."/>
            <person name="Rolland C."/>
            <person name="Monnet-Corti V."/>
            <person name="La Scola B."/>
        </authorList>
    </citation>
    <scope>NUCLEOTIDE SEQUENCE [LARGE SCALE GENOMIC DNA]</scope>
    <source>
        <strain evidence="2 3">Marseille-Q4569</strain>
    </source>
</reference>
<evidence type="ECO:0000313" key="2">
    <source>
        <dbReference type="EMBL" id="MBK0396559.1"/>
    </source>
</evidence>
<comment type="caution">
    <text evidence="2">The sequence shown here is derived from an EMBL/GenBank/DDBJ whole genome shotgun (WGS) entry which is preliminary data.</text>
</comment>
<feature type="signal peptide" evidence="1">
    <location>
        <begin position="1"/>
        <end position="21"/>
    </location>
</feature>
<feature type="chain" id="PRO_5045637927" description="DUF4019 domain-containing protein" evidence="1">
    <location>
        <begin position="22"/>
        <end position="185"/>
    </location>
</feature>
<protein>
    <recommendedName>
        <fullName evidence="4">DUF4019 domain-containing protein</fullName>
    </recommendedName>
</protein>